<dbReference type="Pfam" id="PF07690">
    <property type="entry name" value="MFS_1"/>
    <property type="match status" value="1"/>
</dbReference>
<dbReference type="Proteomes" id="UP000509510">
    <property type="component" value="Chromosome II"/>
</dbReference>
<feature type="transmembrane region" description="Helical" evidence="6">
    <location>
        <begin position="364"/>
        <end position="383"/>
    </location>
</feature>
<feature type="transmembrane region" description="Helical" evidence="6">
    <location>
        <begin position="290"/>
        <end position="308"/>
    </location>
</feature>
<dbReference type="PANTHER" id="PTHR23501">
    <property type="entry name" value="MAJOR FACILITATOR SUPERFAMILY"/>
    <property type="match status" value="1"/>
</dbReference>
<dbReference type="InterPro" id="IPR011701">
    <property type="entry name" value="MFS"/>
</dbReference>
<feature type="transmembrane region" description="Helical" evidence="6">
    <location>
        <begin position="213"/>
        <end position="236"/>
    </location>
</feature>
<feature type="transmembrane region" description="Helical" evidence="6">
    <location>
        <begin position="533"/>
        <end position="551"/>
    </location>
</feature>
<dbReference type="EMBL" id="CP055899">
    <property type="protein sequence ID" value="QKX56977.1"/>
    <property type="molecule type" value="Genomic_DNA"/>
</dbReference>
<dbReference type="RefSeq" id="XP_035343155.1">
    <property type="nucleotide sequence ID" value="XM_035487262.1"/>
</dbReference>
<dbReference type="GO" id="GO:0005886">
    <property type="term" value="C:plasma membrane"/>
    <property type="evidence" value="ECO:0007669"/>
    <property type="project" value="TreeGrafter"/>
</dbReference>
<feature type="region of interest" description="Disordered" evidence="5">
    <location>
        <begin position="1"/>
        <end position="50"/>
    </location>
</feature>
<feature type="transmembrane region" description="Helical" evidence="6">
    <location>
        <begin position="257"/>
        <end position="278"/>
    </location>
</feature>
<reference evidence="9" key="1">
    <citation type="submission" date="2020-06" db="EMBL/GenBank/DDBJ databases">
        <title>A chromosome-scale genome assembly of Talaromyces rugulosus W13939.</title>
        <authorList>
            <person name="Wang B."/>
            <person name="Guo L."/>
            <person name="Ye K."/>
            <person name="Wang L."/>
        </authorList>
    </citation>
    <scope>NUCLEOTIDE SEQUENCE [LARGE SCALE GENOMIC DNA]</scope>
    <source>
        <strain evidence="9">W13939</strain>
    </source>
</reference>
<dbReference type="KEGG" id="trg:TRUGW13939_04085"/>
<sequence length="574" mass="61292">MTEEHYRRDSYSEKTMTDGSANGNTNGNKDAVDEKQTDEATSSPKADSPPAHEYPGALSLTAILVAVYLAIFLVALDRTIIATAIPRITDDFHALGDIAWYGSAYLLTSCSFQLTFGRLFTFYSPKWIFLIAIVIFEIGSAICGAAPTSTAFIIGRAIAGMGSCGIFSGTIVIITDAVPLQKRPMMTGFMGSLFGISSVVAPLMGGAFTDRVTWRWCFYINLPIGAVTIVIISLILKANPPPNPSPARTIKDRLNQLDPFGTLVFLPSIVCLIIALQWGGTTYSWNNGRIIALFVLFGVLMIAFVLIQRWKQETASVPPRLAKMRSIGAGFWFSLCLGGSMMLFVYYLPVWFQAIKGASAVKSGIMNIPLVLSLVIGSIIAGICVSKIGYFTPFMILGSIVMSIGGGLLSTFTTTTNHPEWIGYQVLLGLGIGLGMQQSSVAAQTILERKDVPTGAALMMLAQSLGGAIFLAVAQTVFQNNLVSRVQTSIHGQHGENIAQLVLQAGATGIRGLVSPADLPPVLVAYNSAITKTFYVGVGLASASIIGALLMEWPSVKGGDKENKSQAPTDDVEA</sequence>
<feature type="transmembrane region" description="Helical" evidence="6">
    <location>
        <begin position="329"/>
        <end position="352"/>
    </location>
</feature>
<name>A0A7H8QSL8_TALRU</name>
<feature type="transmembrane region" description="Helical" evidence="6">
    <location>
        <begin position="421"/>
        <end position="443"/>
    </location>
</feature>
<feature type="transmembrane region" description="Helical" evidence="6">
    <location>
        <begin position="57"/>
        <end position="76"/>
    </location>
</feature>
<dbReference type="SUPFAM" id="SSF103473">
    <property type="entry name" value="MFS general substrate transporter"/>
    <property type="match status" value="1"/>
</dbReference>
<dbReference type="InterPro" id="IPR020846">
    <property type="entry name" value="MFS_dom"/>
</dbReference>
<comment type="subcellular location">
    <subcellularLocation>
        <location evidence="1">Membrane</location>
        <topology evidence="1">Multi-pass membrane protein</topology>
    </subcellularLocation>
</comment>
<feature type="transmembrane region" description="Helical" evidence="6">
    <location>
        <begin position="153"/>
        <end position="174"/>
    </location>
</feature>
<dbReference type="CDD" id="cd17502">
    <property type="entry name" value="MFS_Azr1_MDR_like"/>
    <property type="match status" value="1"/>
</dbReference>
<evidence type="ECO:0000313" key="8">
    <source>
        <dbReference type="EMBL" id="QKX56977.1"/>
    </source>
</evidence>
<gene>
    <name evidence="8" type="ORF">TRUGW13939_04085</name>
</gene>
<dbReference type="PROSITE" id="PS50850">
    <property type="entry name" value="MFS"/>
    <property type="match status" value="1"/>
</dbReference>
<keyword evidence="9" id="KW-1185">Reference proteome</keyword>
<organism evidence="8 9">
    <name type="scientific">Talaromyces rugulosus</name>
    <name type="common">Penicillium rugulosum</name>
    <dbReference type="NCBI Taxonomy" id="121627"/>
    <lineage>
        <taxon>Eukaryota</taxon>
        <taxon>Fungi</taxon>
        <taxon>Dikarya</taxon>
        <taxon>Ascomycota</taxon>
        <taxon>Pezizomycotina</taxon>
        <taxon>Eurotiomycetes</taxon>
        <taxon>Eurotiomycetidae</taxon>
        <taxon>Eurotiales</taxon>
        <taxon>Trichocomaceae</taxon>
        <taxon>Talaromyces</taxon>
        <taxon>Talaromyces sect. Islandici</taxon>
    </lineage>
</organism>
<evidence type="ECO:0000256" key="6">
    <source>
        <dbReference type="SAM" id="Phobius"/>
    </source>
</evidence>
<feature type="transmembrane region" description="Helical" evidence="6">
    <location>
        <begin position="390"/>
        <end position="409"/>
    </location>
</feature>
<dbReference type="GeneID" id="55991587"/>
<dbReference type="AlphaFoldDB" id="A0A7H8QSL8"/>
<keyword evidence="4 6" id="KW-0472">Membrane</keyword>
<feature type="compositionally biased region" description="Basic and acidic residues" evidence="5">
    <location>
        <begin position="1"/>
        <end position="16"/>
    </location>
</feature>
<evidence type="ECO:0000256" key="3">
    <source>
        <dbReference type="ARBA" id="ARBA00022989"/>
    </source>
</evidence>
<dbReference type="PANTHER" id="PTHR23501:SF201">
    <property type="entry name" value="MFS AFLATOXIN EFFLUX PUMP"/>
    <property type="match status" value="1"/>
</dbReference>
<evidence type="ECO:0000256" key="5">
    <source>
        <dbReference type="SAM" id="MobiDB-lite"/>
    </source>
</evidence>
<dbReference type="InterPro" id="IPR036259">
    <property type="entry name" value="MFS_trans_sf"/>
</dbReference>
<protein>
    <recommendedName>
        <fullName evidence="7">Major facilitator superfamily (MFS) profile domain-containing protein</fullName>
    </recommendedName>
</protein>
<feature type="transmembrane region" description="Helical" evidence="6">
    <location>
        <begin position="127"/>
        <end position="147"/>
    </location>
</feature>
<proteinExistence type="predicted"/>
<feature type="domain" description="Major facilitator superfamily (MFS) profile" evidence="7">
    <location>
        <begin position="63"/>
        <end position="556"/>
    </location>
</feature>
<dbReference type="FunFam" id="1.20.1250.20:FF:000196">
    <property type="entry name" value="MFS toxin efflux pump (AflT)"/>
    <property type="match status" value="1"/>
</dbReference>
<evidence type="ECO:0000259" key="7">
    <source>
        <dbReference type="PROSITE" id="PS50850"/>
    </source>
</evidence>
<dbReference type="Gene3D" id="1.20.1720.10">
    <property type="entry name" value="Multidrug resistance protein D"/>
    <property type="match status" value="1"/>
</dbReference>
<feature type="transmembrane region" description="Helical" evidence="6">
    <location>
        <begin position="186"/>
        <end position="207"/>
    </location>
</feature>
<accession>A0A7H8QSL8</accession>
<dbReference type="GO" id="GO:0022857">
    <property type="term" value="F:transmembrane transporter activity"/>
    <property type="evidence" value="ECO:0007669"/>
    <property type="project" value="InterPro"/>
</dbReference>
<dbReference type="Gene3D" id="1.20.1250.20">
    <property type="entry name" value="MFS general substrate transporter like domains"/>
    <property type="match status" value="1"/>
</dbReference>
<evidence type="ECO:0000256" key="2">
    <source>
        <dbReference type="ARBA" id="ARBA00022692"/>
    </source>
</evidence>
<evidence type="ECO:0000256" key="1">
    <source>
        <dbReference type="ARBA" id="ARBA00004141"/>
    </source>
</evidence>
<feature type="transmembrane region" description="Helical" evidence="6">
    <location>
        <begin position="455"/>
        <end position="478"/>
    </location>
</feature>
<keyword evidence="2 6" id="KW-0812">Transmembrane</keyword>
<evidence type="ECO:0000256" key="4">
    <source>
        <dbReference type="ARBA" id="ARBA00023136"/>
    </source>
</evidence>
<evidence type="ECO:0000313" key="9">
    <source>
        <dbReference type="Proteomes" id="UP000509510"/>
    </source>
</evidence>
<keyword evidence="3 6" id="KW-1133">Transmembrane helix</keyword>
<dbReference type="FunFam" id="1.20.1720.10:FF:000012">
    <property type="entry name" value="MFS toxin efflux pump (AflT)"/>
    <property type="match status" value="1"/>
</dbReference>
<dbReference type="OrthoDB" id="10021397at2759"/>
<feature type="compositionally biased region" description="Polar residues" evidence="5">
    <location>
        <begin position="17"/>
        <end position="28"/>
    </location>
</feature>